<dbReference type="Proteomes" id="UP000028760">
    <property type="component" value="Unassembled WGS sequence"/>
</dbReference>
<dbReference type="InterPro" id="IPR040930">
    <property type="entry name" value="AF-9_AHD"/>
</dbReference>
<reference evidence="5" key="2">
    <citation type="submission" date="2025-08" db="UniProtKB">
        <authorList>
            <consortium name="Ensembl"/>
        </authorList>
    </citation>
    <scope>IDENTIFICATION</scope>
</reference>
<feature type="domain" description="YEATS" evidence="4">
    <location>
        <begin position="1"/>
        <end position="74"/>
    </location>
</feature>
<reference evidence="6" key="1">
    <citation type="submission" date="2013-10" db="EMBL/GenBank/DDBJ databases">
        <authorList>
            <person name="Schartl M."/>
            <person name="Warren W."/>
        </authorList>
    </citation>
    <scope>NUCLEOTIDE SEQUENCE [LARGE SCALE GENOMIC DNA]</scope>
    <source>
        <strain evidence="6">female</strain>
    </source>
</reference>
<feature type="compositionally biased region" description="Basic and acidic residues" evidence="3">
    <location>
        <begin position="262"/>
        <end position="272"/>
    </location>
</feature>
<organism evidence="5 6">
    <name type="scientific">Poecilia formosa</name>
    <name type="common">Amazon molly</name>
    <name type="synonym">Limia formosa</name>
    <dbReference type="NCBI Taxonomy" id="48698"/>
    <lineage>
        <taxon>Eukaryota</taxon>
        <taxon>Metazoa</taxon>
        <taxon>Chordata</taxon>
        <taxon>Craniata</taxon>
        <taxon>Vertebrata</taxon>
        <taxon>Euteleostomi</taxon>
        <taxon>Actinopterygii</taxon>
        <taxon>Neopterygii</taxon>
        <taxon>Teleostei</taxon>
        <taxon>Neoteleostei</taxon>
        <taxon>Acanthomorphata</taxon>
        <taxon>Ovalentaria</taxon>
        <taxon>Atherinomorphae</taxon>
        <taxon>Cyprinodontiformes</taxon>
        <taxon>Poeciliidae</taxon>
        <taxon>Poeciliinae</taxon>
        <taxon>Poecilia</taxon>
    </lineage>
</organism>
<dbReference type="InterPro" id="IPR055129">
    <property type="entry name" value="YEATS_dom"/>
</dbReference>
<keyword evidence="1 2" id="KW-0539">Nucleus</keyword>
<dbReference type="EMBL" id="AYCK01025702">
    <property type="status" value="NOT_ANNOTATED_CDS"/>
    <property type="molecule type" value="Genomic_DNA"/>
</dbReference>
<evidence type="ECO:0000256" key="2">
    <source>
        <dbReference type="PROSITE-ProRule" id="PRU00376"/>
    </source>
</evidence>
<feature type="compositionally biased region" description="Polar residues" evidence="3">
    <location>
        <begin position="373"/>
        <end position="386"/>
    </location>
</feature>
<dbReference type="InterPro" id="IPR038704">
    <property type="entry name" value="YEAST_sf"/>
</dbReference>
<feature type="compositionally biased region" description="Low complexity" evidence="3">
    <location>
        <begin position="300"/>
        <end position="315"/>
    </location>
</feature>
<dbReference type="GO" id="GO:0003682">
    <property type="term" value="F:chromatin binding"/>
    <property type="evidence" value="ECO:0007669"/>
    <property type="project" value="TreeGrafter"/>
</dbReference>
<feature type="region of interest" description="Disordered" evidence="3">
    <location>
        <begin position="103"/>
        <end position="401"/>
    </location>
</feature>
<dbReference type="GO" id="GO:0045893">
    <property type="term" value="P:positive regulation of DNA-templated transcription"/>
    <property type="evidence" value="ECO:0007669"/>
    <property type="project" value="TreeGrafter"/>
</dbReference>
<dbReference type="GO" id="GO:0008023">
    <property type="term" value="C:transcription elongation factor complex"/>
    <property type="evidence" value="ECO:0007669"/>
    <property type="project" value="TreeGrafter"/>
</dbReference>
<dbReference type="Pfam" id="PF17793">
    <property type="entry name" value="AHD"/>
    <property type="match status" value="1"/>
</dbReference>
<accession>A0A096MA45</accession>
<keyword evidence="6" id="KW-1185">Reference proteome</keyword>
<feature type="compositionally biased region" description="Polar residues" evidence="3">
    <location>
        <begin position="238"/>
        <end position="247"/>
    </location>
</feature>
<evidence type="ECO:0000313" key="5">
    <source>
        <dbReference type="Ensembl" id="ENSPFOP00000028286.1"/>
    </source>
</evidence>
<name>A0A096MA45_POEFO</name>
<sequence length="494" mass="55897">VCKDPPYKVEESGYAGFILPIEVYFKNKEEPKKVRFDYDLFLHLEGHPPVNHLRCEKLTFNNPTEDFRRKLLKAGGVMVMQEGSTFLFSQHLKLPALPNNSLTSLSSDPKRSKSFHTSKDSYSTTTTSTNSSNFSKLHKPSKDHKDKPLRNLKEPKSAFRDSGWESSKVPKESSRKPKENQPLRDSNPKMGFKEPKSLSKEHRSESVTHGLGLNKRLSVLDSDDLMTKKRRKGYLESSVKQTLGSDSHYSDKKKSQMATTKLRPELDEAERKKVSRLPPFQELVDPNDSDMEDQTKSDSEQPSPASSSSSSGFAPSHHKRQAVLGPLQSVVQDLQSDDNDDDSEELEDHNMDSDAERPTQTRLTHHQHRVSLSDGSETDGSSPSSPTHKEAPALIKSTNNQILEVRSPIRQSKQDKNENLDCDKQGTAYLDELVELHKRLMTLREGHILQQIVNLIEETGHFHITNTTFDFDLCSLDRSTVRKLQSYLETSGLS</sequence>
<evidence type="ECO:0000256" key="1">
    <source>
        <dbReference type="ARBA" id="ARBA00023242"/>
    </source>
</evidence>
<dbReference type="Gene3D" id="1.20.1270.290">
    <property type="match status" value="1"/>
</dbReference>
<dbReference type="AlphaFoldDB" id="A0A096MA45"/>
<dbReference type="GeneTree" id="ENSGT00940000155903"/>
<dbReference type="Ensembl" id="ENSPFOT00000026115.1">
    <property type="protein sequence ID" value="ENSPFOP00000028286.1"/>
    <property type="gene ID" value="ENSPFOG00000004953.2"/>
</dbReference>
<evidence type="ECO:0000259" key="4">
    <source>
        <dbReference type="PROSITE" id="PS51037"/>
    </source>
</evidence>
<dbReference type="Pfam" id="PF03366">
    <property type="entry name" value="YEATS"/>
    <property type="match status" value="1"/>
</dbReference>
<feature type="compositionally biased region" description="Basic and acidic residues" evidence="3">
    <location>
        <begin position="191"/>
        <end position="206"/>
    </location>
</feature>
<dbReference type="Gene3D" id="2.60.40.1970">
    <property type="entry name" value="YEATS domain"/>
    <property type="match status" value="1"/>
</dbReference>
<dbReference type="InterPro" id="IPR052790">
    <property type="entry name" value="YEATS_domain"/>
</dbReference>
<evidence type="ECO:0000256" key="3">
    <source>
        <dbReference type="SAM" id="MobiDB-lite"/>
    </source>
</evidence>
<dbReference type="PROSITE" id="PS51037">
    <property type="entry name" value="YEATS"/>
    <property type="match status" value="1"/>
</dbReference>
<dbReference type="PANTHER" id="PTHR47827">
    <property type="entry name" value="AHD DOMAIN-CONTAINING PROTEIN"/>
    <property type="match status" value="1"/>
</dbReference>
<proteinExistence type="predicted"/>
<dbReference type="PANTHER" id="PTHR47827:SF5">
    <property type="entry name" value="PROTEIN AF-9"/>
    <property type="match status" value="1"/>
</dbReference>
<feature type="compositionally biased region" description="Low complexity" evidence="3">
    <location>
        <begin position="120"/>
        <end position="132"/>
    </location>
</feature>
<feature type="compositionally biased region" description="Basic and acidic residues" evidence="3">
    <location>
        <begin position="348"/>
        <end position="359"/>
    </location>
</feature>
<comment type="subcellular location">
    <subcellularLocation>
        <location evidence="2">Nucleus</location>
    </subcellularLocation>
</comment>
<reference evidence="5" key="3">
    <citation type="submission" date="2025-09" db="UniProtKB">
        <authorList>
            <consortium name="Ensembl"/>
        </authorList>
    </citation>
    <scope>IDENTIFICATION</scope>
</reference>
<dbReference type="EMBL" id="AYCK01025701">
    <property type="status" value="NOT_ANNOTATED_CDS"/>
    <property type="molecule type" value="Genomic_DNA"/>
</dbReference>
<protein>
    <submittedName>
        <fullName evidence="5">MLLT3 super elongation complex subunit</fullName>
    </submittedName>
</protein>
<evidence type="ECO:0000313" key="6">
    <source>
        <dbReference type="Proteomes" id="UP000028760"/>
    </source>
</evidence>
<feature type="compositionally biased region" description="Basic and acidic residues" evidence="3">
    <location>
        <begin position="143"/>
        <end position="182"/>
    </location>
</feature>
<feature type="compositionally biased region" description="Acidic residues" evidence="3">
    <location>
        <begin position="335"/>
        <end position="347"/>
    </location>
</feature>